<evidence type="ECO:0000313" key="1">
    <source>
        <dbReference type="EMBL" id="GHD20862.1"/>
    </source>
</evidence>
<accession>A0A8J3E046</accession>
<proteinExistence type="predicted"/>
<reference evidence="1" key="2">
    <citation type="submission" date="2020-09" db="EMBL/GenBank/DDBJ databases">
        <authorList>
            <person name="Sun Q."/>
            <person name="Kim S."/>
        </authorList>
    </citation>
    <scope>NUCLEOTIDE SEQUENCE</scope>
    <source>
        <strain evidence="1">KCTC 42249</strain>
    </source>
</reference>
<reference evidence="1" key="1">
    <citation type="journal article" date="2014" name="Int. J. Syst. Evol. Microbiol.">
        <title>Complete genome sequence of Corynebacterium casei LMG S-19264T (=DSM 44701T), isolated from a smear-ripened cheese.</title>
        <authorList>
            <consortium name="US DOE Joint Genome Institute (JGI-PGF)"/>
            <person name="Walter F."/>
            <person name="Albersmeier A."/>
            <person name="Kalinowski J."/>
            <person name="Ruckert C."/>
        </authorList>
    </citation>
    <scope>NUCLEOTIDE SEQUENCE</scope>
    <source>
        <strain evidence="1">KCTC 42249</strain>
    </source>
</reference>
<organism evidence="1 2">
    <name type="scientific">Tianweitania populi</name>
    <dbReference type="NCBI Taxonomy" id="1607949"/>
    <lineage>
        <taxon>Bacteria</taxon>
        <taxon>Pseudomonadati</taxon>
        <taxon>Pseudomonadota</taxon>
        <taxon>Alphaproteobacteria</taxon>
        <taxon>Hyphomicrobiales</taxon>
        <taxon>Phyllobacteriaceae</taxon>
        <taxon>Tianweitania</taxon>
    </lineage>
</organism>
<keyword evidence="2" id="KW-1185">Reference proteome</keyword>
<name>A0A8J3E046_9HYPH</name>
<dbReference type="EMBL" id="BMZQ01000003">
    <property type="protein sequence ID" value="GHD20862.1"/>
    <property type="molecule type" value="Genomic_DNA"/>
</dbReference>
<sequence>MNGMMNMMPMMNPMMMGMNPMMSGMMPTMMCRMTMEMTDQGMVCKMMPMDGMSNEMFNECCKRMAECMNGGMPMMMACGGMMMMCMKG</sequence>
<comment type="caution">
    <text evidence="1">The sequence shown here is derived from an EMBL/GenBank/DDBJ whole genome shotgun (WGS) entry which is preliminary data.</text>
</comment>
<dbReference type="AlphaFoldDB" id="A0A8J3E046"/>
<protein>
    <submittedName>
        <fullName evidence="1">Uncharacterized protein</fullName>
    </submittedName>
</protein>
<dbReference type="Proteomes" id="UP000630142">
    <property type="component" value="Unassembled WGS sequence"/>
</dbReference>
<evidence type="ECO:0000313" key="2">
    <source>
        <dbReference type="Proteomes" id="UP000630142"/>
    </source>
</evidence>
<gene>
    <name evidence="1" type="ORF">GCM10016234_33840</name>
</gene>